<gene>
    <name evidence="8" type="ORF">Zmor_027022</name>
</gene>
<evidence type="ECO:0000259" key="7">
    <source>
        <dbReference type="PROSITE" id="PS50016"/>
    </source>
</evidence>
<keyword evidence="1" id="KW-0479">Metal-binding</keyword>
<evidence type="ECO:0000256" key="1">
    <source>
        <dbReference type="ARBA" id="ARBA00022723"/>
    </source>
</evidence>
<evidence type="ECO:0000256" key="3">
    <source>
        <dbReference type="ARBA" id="ARBA00022833"/>
    </source>
</evidence>
<dbReference type="InterPro" id="IPR011011">
    <property type="entry name" value="Znf_FYVE_PHD"/>
</dbReference>
<dbReference type="Gene3D" id="3.30.40.10">
    <property type="entry name" value="Zinc/RING finger domain, C3HC4 (zinc finger)"/>
    <property type="match status" value="1"/>
</dbReference>
<dbReference type="SUPFAM" id="SSF57903">
    <property type="entry name" value="FYVE/PHD zinc finger"/>
    <property type="match status" value="1"/>
</dbReference>
<dbReference type="EMBL" id="JALNTZ010000008">
    <property type="protein sequence ID" value="KAJ3644357.1"/>
    <property type="molecule type" value="Genomic_DNA"/>
</dbReference>
<evidence type="ECO:0000256" key="4">
    <source>
        <dbReference type="PROSITE-ProRule" id="PRU00146"/>
    </source>
</evidence>
<dbReference type="GO" id="GO:0008270">
    <property type="term" value="F:zinc ion binding"/>
    <property type="evidence" value="ECO:0007669"/>
    <property type="project" value="UniProtKB-KW"/>
</dbReference>
<feature type="region of interest" description="Disordered" evidence="6">
    <location>
        <begin position="150"/>
        <end position="225"/>
    </location>
</feature>
<dbReference type="SMART" id="SM00249">
    <property type="entry name" value="PHD"/>
    <property type="match status" value="1"/>
</dbReference>
<dbReference type="CDD" id="cd15489">
    <property type="entry name" value="PHD_SF"/>
    <property type="match status" value="1"/>
</dbReference>
<keyword evidence="9" id="KW-1185">Reference proteome</keyword>
<proteinExistence type="predicted"/>
<feature type="domain" description="PHD-type" evidence="7">
    <location>
        <begin position="7"/>
        <end position="60"/>
    </location>
</feature>
<dbReference type="InterPro" id="IPR019787">
    <property type="entry name" value="Znf_PHD-finger"/>
</dbReference>
<dbReference type="InterPro" id="IPR013083">
    <property type="entry name" value="Znf_RING/FYVE/PHD"/>
</dbReference>
<evidence type="ECO:0000313" key="9">
    <source>
        <dbReference type="Proteomes" id="UP001168821"/>
    </source>
</evidence>
<evidence type="ECO:0000256" key="5">
    <source>
        <dbReference type="SAM" id="Coils"/>
    </source>
</evidence>
<dbReference type="Proteomes" id="UP001168821">
    <property type="component" value="Unassembled WGS sequence"/>
</dbReference>
<name>A0AA38HWA4_9CUCU</name>
<dbReference type="PROSITE" id="PS50016">
    <property type="entry name" value="ZF_PHD_2"/>
    <property type="match status" value="1"/>
</dbReference>
<reference evidence="8" key="1">
    <citation type="journal article" date="2023" name="G3 (Bethesda)">
        <title>Whole genome assemblies of Zophobas morio and Tenebrio molitor.</title>
        <authorList>
            <person name="Kaur S."/>
            <person name="Stinson S.A."/>
            <person name="diCenzo G.C."/>
        </authorList>
    </citation>
    <scope>NUCLEOTIDE SEQUENCE</scope>
    <source>
        <strain evidence="8">QUZm001</strain>
    </source>
</reference>
<dbReference type="InterPro" id="IPR001965">
    <property type="entry name" value="Znf_PHD"/>
</dbReference>
<comment type="caution">
    <text evidence="8">The sequence shown here is derived from an EMBL/GenBank/DDBJ whole genome shotgun (WGS) entry which is preliminary data.</text>
</comment>
<evidence type="ECO:0000256" key="2">
    <source>
        <dbReference type="ARBA" id="ARBA00022771"/>
    </source>
</evidence>
<accession>A0AA38HWA4</accession>
<keyword evidence="3" id="KW-0862">Zinc</keyword>
<keyword evidence="5" id="KW-0175">Coiled coil</keyword>
<organism evidence="8 9">
    <name type="scientific">Zophobas morio</name>
    <dbReference type="NCBI Taxonomy" id="2755281"/>
    <lineage>
        <taxon>Eukaryota</taxon>
        <taxon>Metazoa</taxon>
        <taxon>Ecdysozoa</taxon>
        <taxon>Arthropoda</taxon>
        <taxon>Hexapoda</taxon>
        <taxon>Insecta</taxon>
        <taxon>Pterygota</taxon>
        <taxon>Neoptera</taxon>
        <taxon>Endopterygota</taxon>
        <taxon>Coleoptera</taxon>
        <taxon>Polyphaga</taxon>
        <taxon>Cucujiformia</taxon>
        <taxon>Tenebrionidae</taxon>
        <taxon>Zophobas</taxon>
    </lineage>
</organism>
<evidence type="ECO:0000256" key="6">
    <source>
        <dbReference type="SAM" id="MobiDB-lite"/>
    </source>
</evidence>
<feature type="coiled-coil region" evidence="5">
    <location>
        <begin position="101"/>
        <end position="128"/>
    </location>
</feature>
<sequence>MANGVVSCVCVRCDLTEDNPKSFVQCTTCPYMSHFKCENIDPRGFHMKKAAWRCVRCSGEAKDNTIGNQSSSTLRNDHFHDAPNLNTIEATNLLIDIMDNLNQMKATLDEVLMENKKLRMEIFRLKESDKFSLSPDPLSVVEAKQTRQNHLLNGQPESRNEISDVPLSPEEPENCIRSQILRNPTSKSPKKTMTKKSDNGDPNVRKAAPSKQQKKPLIIGNGPSIPTDSGEEFSIARVIKRSTLHVTRINPRISEDDVINYVEKQLRCASLLKENIQPKVKLTKLTSRHPDSYSSYKITIDSIYAKDLLNPSFWPKGVAVRKFFVPSTRLNKDFRQPPQRPTSTP</sequence>
<dbReference type="AlphaFoldDB" id="A0AA38HWA4"/>
<protein>
    <recommendedName>
        <fullName evidence="7">PHD-type domain-containing protein</fullName>
    </recommendedName>
</protein>
<evidence type="ECO:0000313" key="8">
    <source>
        <dbReference type="EMBL" id="KAJ3644357.1"/>
    </source>
</evidence>
<keyword evidence="2 4" id="KW-0863">Zinc-finger</keyword>